<dbReference type="InterPro" id="IPR001251">
    <property type="entry name" value="CRAL-TRIO_dom"/>
</dbReference>
<evidence type="ECO:0000259" key="1">
    <source>
        <dbReference type="Pfam" id="PF00650"/>
    </source>
</evidence>
<dbReference type="Proteomes" id="UP001162164">
    <property type="component" value="Unassembled WGS sequence"/>
</dbReference>
<evidence type="ECO:0000313" key="3">
    <source>
        <dbReference type="Proteomes" id="UP001162164"/>
    </source>
</evidence>
<dbReference type="Pfam" id="PF00650">
    <property type="entry name" value="CRAL_TRIO"/>
    <property type="match status" value="1"/>
</dbReference>
<comment type="caution">
    <text evidence="2">The sequence shown here is derived from an EMBL/GenBank/DDBJ whole genome shotgun (WGS) entry which is preliminary data.</text>
</comment>
<proteinExistence type="predicted"/>
<keyword evidence="3" id="KW-1185">Reference proteome</keyword>
<evidence type="ECO:0000313" key="2">
    <source>
        <dbReference type="EMBL" id="KAJ8985357.1"/>
    </source>
</evidence>
<gene>
    <name evidence="2" type="ORF">NQ317_008388</name>
</gene>
<reference evidence="2" key="1">
    <citation type="journal article" date="2023" name="Insect Mol. Biol.">
        <title>Genome sequencing provides insights into the evolution of gene families encoding plant cell wall-degrading enzymes in longhorned beetles.</title>
        <authorList>
            <person name="Shin N.R."/>
            <person name="Okamura Y."/>
            <person name="Kirsch R."/>
            <person name="Pauchet Y."/>
        </authorList>
    </citation>
    <scope>NUCLEOTIDE SEQUENCE</scope>
    <source>
        <strain evidence="2">MMC_N1</strain>
    </source>
</reference>
<organism evidence="2 3">
    <name type="scientific">Molorchus minor</name>
    <dbReference type="NCBI Taxonomy" id="1323400"/>
    <lineage>
        <taxon>Eukaryota</taxon>
        <taxon>Metazoa</taxon>
        <taxon>Ecdysozoa</taxon>
        <taxon>Arthropoda</taxon>
        <taxon>Hexapoda</taxon>
        <taxon>Insecta</taxon>
        <taxon>Pterygota</taxon>
        <taxon>Neoptera</taxon>
        <taxon>Endopterygota</taxon>
        <taxon>Coleoptera</taxon>
        <taxon>Polyphaga</taxon>
        <taxon>Cucujiformia</taxon>
        <taxon>Chrysomeloidea</taxon>
        <taxon>Cerambycidae</taxon>
        <taxon>Lamiinae</taxon>
        <taxon>Monochamini</taxon>
        <taxon>Molorchus</taxon>
    </lineage>
</organism>
<sequence length="163" mass="19268">MIEEPDFSDGEIPIFDMKNFTMRHLTKIVLPVVRKYMVYSQESSSDEAEASTFNKCTPFLDRFMGIMKPFLKTEVAKMIHFHLPNSETLMNTYRASIYQKKLVVQGEDIGTEEKWYEKIMKNRDYVIDETRWQVDENLRPTESNNKERQLFGMEGSFRALTID</sequence>
<accession>A0ABQ9K758</accession>
<dbReference type="Gene3D" id="3.40.525.10">
    <property type="entry name" value="CRAL-TRIO lipid binding domain"/>
    <property type="match status" value="1"/>
</dbReference>
<dbReference type="EMBL" id="JAPWTJ010000016">
    <property type="protein sequence ID" value="KAJ8985357.1"/>
    <property type="molecule type" value="Genomic_DNA"/>
</dbReference>
<feature type="domain" description="CRAL-TRIO" evidence="1">
    <location>
        <begin position="14"/>
        <end position="93"/>
    </location>
</feature>
<dbReference type="PANTHER" id="PTHR10174">
    <property type="entry name" value="ALPHA-TOCOPHEROL TRANSFER PROTEIN-RELATED"/>
    <property type="match status" value="1"/>
</dbReference>
<protein>
    <recommendedName>
        <fullName evidence="1">CRAL-TRIO domain-containing protein</fullName>
    </recommendedName>
</protein>
<dbReference type="PANTHER" id="PTHR10174:SF222">
    <property type="entry name" value="GH10083P-RELATED"/>
    <property type="match status" value="1"/>
</dbReference>
<name>A0ABQ9K758_9CUCU</name>
<dbReference type="SUPFAM" id="SSF52087">
    <property type="entry name" value="CRAL/TRIO domain"/>
    <property type="match status" value="1"/>
</dbReference>
<dbReference type="InterPro" id="IPR036865">
    <property type="entry name" value="CRAL-TRIO_dom_sf"/>
</dbReference>